<feature type="non-terminal residue" evidence="8">
    <location>
        <position position="1"/>
    </location>
</feature>
<protein>
    <recommendedName>
        <fullName evidence="7">Bacterial sugar transferase domain-containing protein</fullName>
    </recommendedName>
</protein>
<feature type="domain" description="Bacterial sugar transferase" evidence="7">
    <location>
        <begin position="213"/>
        <end position="389"/>
    </location>
</feature>
<name>A0A382FP96_9ZZZZ</name>
<feature type="transmembrane region" description="Helical" evidence="6">
    <location>
        <begin position="374"/>
        <end position="392"/>
    </location>
</feature>
<evidence type="ECO:0000256" key="1">
    <source>
        <dbReference type="ARBA" id="ARBA00004141"/>
    </source>
</evidence>
<dbReference type="PANTHER" id="PTHR30576:SF0">
    <property type="entry name" value="UNDECAPRENYL-PHOSPHATE N-ACETYLGALACTOSAMINYL 1-PHOSPHATE TRANSFERASE-RELATED"/>
    <property type="match status" value="1"/>
</dbReference>
<dbReference type="GO" id="GO:0016780">
    <property type="term" value="F:phosphotransferase activity, for other substituted phosphate groups"/>
    <property type="evidence" value="ECO:0007669"/>
    <property type="project" value="TreeGrafter"/>
</dbReference>
<evidence type="ECO:0000256" key="4">
    <source>
        <dbReference type="ARBA" id="ARBA00022989"/>
    </source>
</evidence>
<evidence type="ECO:0000256" key="2">
    <source>
        <dbReference type="ARBA" id="ARBA00022679"/>
    </source>
</evidence>
<accession>A0A382FP96</accession>
<evidence type="ECO:0000259" key="7">
    <source>
        <dbReference type="Pfam" id="PF02397"/>
    </source>
</evidence>
<keyword evidence="4 6" id="KW-1133">Transmembrane helix</keyword>
<keyword evidence="3 6" id="KW-0812">Transmembrane</keyword>
<organism evidence="8">
    <name type="scientific">marine metagenome</name>
    <dbReference type="NCBI Taxonomy" id="408172"/>
    <lineage>
        <taxon>unclassified sequences</taxon>
        <taxon>metagenomes</taxon>
        <taxon>ecological metagenomes</taxon>
    </lineage>
</organism>
<dbReference type="AlphaFoldDB" id="A0A382FP96"/>
<dbReference type="GO" id="GO:0016020">
    <property type="term" value="C:membrane"/>
    <property type="evidence" value="ECO:0007669"/>
    <property type="project" value="UniProtKB-SubCell"/>
</dbReference>
<evidence type="ECO:0000256" key="6">
    <source>
        <dbReference type="SAM" id="Phobius"/>
    </source>
</evidence>
<feature type="transmembrane region" description="Helical" evidence="6">
    <location>
        <begin position="20"/>
        <end position="37"/>
    </location>
</feature>
<gene>
    <name evidence="8" type="ORF">METZ01_LOCUS216655</name>
</gene>
<feature type="transmembrane region" description="Helical" evidence="6">
    <location>
        <begin position="43"/>
        <end position="64"/>
    </location>
</feature>
<dbReference type="InterPro" id="IPR017475">
    <property type="entry name" value="EPS_sugar_tfrase"/>
</dbReference>
<reference evidence="8" key="1">
    <citation type="submission" date="2018-05" db="EMBL/GenBank/DDBJ databases">
        <authorList>
            <person name="Lanie J.A."/>
            <person name="Ng W.-L."/>
            <person name="Kazmierczak K.M."/>
            <person name="Andrzejewski T.M."/>
            <person name="Davidsen T.M."/>
            <person name="Wayne K.J."/>
            <person name="Tettelin H."/>
            <person name="Glass J.I."/>
            <person name="Rusch D."/>
            <person name="Podicherti R."/>
            <person name="Tsui H.-C.T."/>
            <person name="Winkler M.E."/>
        </authorList>
    </citation>
    <scope>NUCLEOTIDE SEQUENCE</scope>
</reference>
<dbReference type="Gene3D" id="3.40.50.720">
    <property type="entry name" value="NAD(P)-binding Rossmann-like Domain"/>
    <property type="match status" value="1"/>
</dbReference>
<proteinExistence type="predicted"/>
<dbReference type="PANTHER" id="PTHR30576">
    <property type="entry name" value="COLANIC BIOSYNTHESIS UDP-GLUCOSE LIPID CARRIER TRANSFERASE"/>
    <property type="match status" value="1"/>
</dbReference>
<sequence>NGAYRKKRDFAGIQRLKSVIKGVLQVVVIYIVLAYTIKYQIPRIISVTFIFTIPIIVIFSRILVQLIEAKLFHHLNQENVLVYGAGTVGKAFVSAVEKLSTAPLNIVGFVDDRVPAGEFSGNPIPILGGLEDVESIIQKYKIDHIIVAIKEPKAEINLSLKDISNRHHVAMSFHPTQKLFESDPYRLKDVAGLPLLSTTQQKIDSKPFYDLFKRMIDFSIAFIGISITLPLWLFIGLIIKINSSGPIFFTQSRIGLNGKPFKIFKFRTMKSDSKKYANCPTDRNDTRITSFGRWLRKLSLDEIPQLINVLRGEMSLVGPRPEMPFIVDTYESYEKKRLSVMPGITGLWQVSPARNAEIHDNPEYDLLYIEHRDLSLDILILILTIVFVFRSFTY</sequence>
<dbReference type="EMBL" id="UINC01050622">
    <property type="protein sequence ID" value="SVB63801.1"/>
    <property type="molecule type" value="Genomic_DNA"/>
</dbReference>
<dbReference type="InterPro" id="IPR003362">
    <property type="entry name" value="Bact_transf"/>
</dbReference>
<dbReference type="Pfam" id="PF02397">
    <property type="entry name" value="Bac_transf"/>
    <property type="match status" value="1"/>
</dbReference>
<evidence type="ECO:0000256" key="3">
    <source>
        <dbReference type="ARBA" id="ARBA00022692"/>
    </source>
</evidence>
<dbReference type="NCBIfam" id="TIGR03025">
    <property type="entry name" value="EPS_sugtrans"/>
    <property type="match status" value="1"/>
</dbReference>
<keyword evidence="2" id="KW-0808">Transferase</keyword>
<keyword evidence="5 6" id="KW-0472">Membrane</keyword>
<feature type="transmembrane region" description="Helical" evidence="6">
    <location>
        <begin position="218"/>
        <end position="239"/>
    </location>
</feature>
<comment type="subcellular location">
    <subcellularLocation>
        <location evidence="1">Membrane</location>
        <topology evidence="1">Multi-pass membrane protein</topology>
    </subcellularLocation>
</comment>
<evidence type="ECO:0000256" key="5">
    <source>
        <dbReference type="ARBA" id="ARBA00023136"/>
    </source>
</evidence>
<dbReference type="Pfam" id="PF13727">
    <property type="entry name" value="CoA_binding_3"/>
    <property type="match status" value="1"/>
</dbReference>
<evidence type="ECO:0000313" key="8">
    <source>
        <dbReference type="EMBL" id="SVB63801.1"/>
    </source>
</evidence>